<dbReference type="GO" id="GO:0006508">
    <property type="term" value="P:proteolysis"/>
    <property type="evidence" value="ECO:0007669"/>
    <property type="project" value="UniProtKB-KW"/>
</dbReference>
<organism evidence="10 11">
    <name type="scientific">Labedaea rhizosphaerae</name>
    <dbReference type="NCBI Taxonomy" id="598644"/>
    <lineage>
        <taxon>Bacteria</taxon>
        <taxon>Bacillati</taxon>
        <taxon>Actinomycetota</taxon>
        <taxon>Actinomycetes</taxon>
        <taxon>Pseudonocardiales</taxon>
        <taxon>Pseudonocardiaceae</taxon>
        <taxon>Labedaea</taxon>
    </lineage>
</organism>
<evidence type="ECO:0000256" key="1">
    <source>
        <dbReference type="ARBA" id="ARBA00011073"/>
    </source>
</evidence>
<keyword evidence="3 6" id="KW-0378">Hydrolase</keyword>
<evidence type="ECO:0000256" key="8">
    <source>
        <dbReference type="SAM" id="MobiDB-lite"/>
    </source>
</evidence>
<dbReference type="Proteomes" id="UP000295444">
    <property type="component" value="Unassembled WGS sequence"/>
</dbReference>
<keyword evidence="11" id="KW-1185">Reference proteome</keyword>
<dbReference type="InterPro" id="IPR036852">
    <property type="entry name" value="Peptidase_S8/S53_dom_sf"/>
</dbReference>
<dbReference type="InterPro" id="IPR000209">
    <property type="entry name" value="Peptidase_S8/S53_dom"/>
</dbReference>
<proteinExistence type="inferred from homology"/>
<dbReference type="CDD" id="cd07474">
    <property type="entry name" value="Peptidases_S8_subtilisin_Vpr-like"/>
    <property type="match status" value="1"/>
</dbReference>
<evidence type="ECO:0000256" key="3">
    <source>
        <dbReference type="ARBA" id="ARBA00022801"/>
    </source>
</evidence>
<keyword evidence="4 6" id="KW-0720">Serine protease</keyword>
<evidence type="ECO:0000313" key="11">
    <source>
        <dbReference type="Proteomes" id="UP000295444"/>
    </source>
</evidence>
<protein>
    <submittedName>
        <fullName evidence="10">Subtilase family protein</fullName>
    </submittedName>
</protein>
<evidence type="ECO:0000256" key="6">
    <source>
        <dbReference type="PROSITE-ProRule" id="PRU01240"/>
    </source>
</evidence>
<feature type="compositionally biased region" description="Polar residues" evidence="8">
    <location>
        <begin position="571"/>
        <end position="582"/>
    </location>
</feature>
<dbReference type="InterPro" id="IPR023828">
    <property type="entry name" value="Peptidase_S8_Ser-AS"/>
</dbReference>
<dbReference type="RefSeq" id="WP_133851167.1">
    <property type="nucleotide sequence ID" value="NZ_SNXZ01000003.1"/>
</dbReference>
<gene>
    <name evidence="10" type="ORF">EV186_1031040</name>
</gene>
<dbReference type="AlphaFoldDB" id="A0A4R6SDM9"/>
<evidence type="ECO:0000256" key="5">
    <source>
        <dbReference type="PIRSR" id="PIRSR615500-1"/>
    </source>
</evidence>
<dbReference type="OrthoDB" id="614750at2"/>
<dbReference type="Gene3D" id="3.40.50.200">
    <property type="entry name" value="Peptidase S8/S53 domain"/>
    <property type="match status" value="2"/>
</dbReference>
<evidence type="ECO:0000256" key="7">
    <source>
        <dbReference type="RuleBase" id="RU003355"/>
    </source>
</evidence>
<reference evidence="10 11" key="1">
    <citation type="submission" date="2019-03" db="EMBL/GenBank/DDBJ databases">
        <title>Genomic Encyclopedia of Type Strains, Phase IV (KMG-IV): sequencing the most valuable type-strain genomes for metagenomic binning, comparative biology and taxonomic classification.</title>
        <authorList>
            <person name="Goeker M."/>
        </authorList>
    </citation>
    <scope>NUCLEOTIDE SEQUENCE [LARGE SCALE GENOMIC DNA]</scope>
    <source>
        <strain evidence="10 11">DSM 45361</strain>
    </source>
</reference>
<name>A0A4R6SDM9_LABRH</name>
<dbReference type="InterPro" id="IPR015500">
    <property type="entry name" value="Peptidase_S8_subtilisin-rel"/>
</dbReference>
<dbReference type="PROSITE" id="PS00138">
    <property type="entry name" value="SUBTILASE_SER"/>
    <property type="match status" value="1"/>
</dbReference>
<dbReference type="PANTHER" id="PTHR43806">
    <property type="entry name" value="PEPTIDASE S8"/>
    <property type="match status" value="1"/>
</dbReference>
<feature type="active site" description="Charge relay system" evidence="5 6">
    <location>
        <position position="198"/>
    </location>
</feature>
<dbReference type="InterPro" id="IPR034213">
    <property type="entry name" value="S8_Vpr-like"/>
</dbReference>
<evidence type="ECO:0000256" key="4">
    <source>
        <dbReference type="ARBA" id="ARBA00022825"/>
    </source>
</evidence>
<feature type="active site" description="Charge relay system" evidence="5 6">
    <location>
        <position position="270"/>
    </location>
</feature>
<feature type="active site" description="Charge relay system" evidence="5 6">
    <location>
        <position position="619"/>
    </location>
</feature>
<dbReference type="PROSITE" id="PS00137">
    <property type="entry name" value="SUBTILASE_HIS"/>
    <property type="match status" value="1"/>
</dbReference>
<sequence>MSRIRIPGWAKRSSIALLGVGVLGAGVLVGVGSASGDQSDLAAGVSPAKLNTAKLAGKVSPSLAAARGKVTAFVQFTSQPAVDAFNAEKSKGKAQAKAAAKRAKQDVASTSSAVVGKLRSSDPNTKVLYQTSNAVPGVVVQADAAHVRALASLPQVASVRTVVPKTRSNSSAVQLTKTLNTWQQTHRYGEGVRIGVIDDGIDYTHADFGGPGTPAAYTAIDPTKVDPSYFPTEKVAGGTDLAGNDYDAASDDPAKLVPHPDPNPLACGEHGTHVSGTIGGYGVNADGSTFTGNYGDLTAAKLDAMRIGPGTAPEATLYGIKVFGCEGSTNLTAQAMDWALDPDGDGDFTDHLDVVNMSLGSDFGAPDDPDSLFVRKLTQNGVLPVISAGNGNDLYDVGGSPGSTPEALTVASTRDAYVLRDAAEVKAPANLAGPHAGQYSQDYAHFDTLDLTGPVVKMSDQANLDGCKPFNAADKAAVAGKLVWLEWDDNDSTRKCGSAGRDNNAQAAGAKGVLLSSQLNQFSAGIAGNAEVPMFQFTRDETAKIRPALDAGTLQVHLAGNLRTTLKTMSPEITDTPSSFTSRGVRGPAVKPDVAAPGDTIASALRGSGNQTLVISGTSMAAPHTTGITALVRQAHPDWTPEEVKAAVMNTADGDVHAGENASGPLEAPNRVGAGRIDALSALDNTTLAMVKDDPGAVSVGFGTVEVAKPTTLSKTIKVVNKSSNPVEYDVAYQGITTLPGVTYTVSANHVKLSPRGIATVRVTLSIADPAALRKVADPTVQKLQNDLPRQFLADASGLVKLTPTAGATVGLRVPVYSAPKPVAAVTTPDGIKFRGNDTQTVLNLGGRGLNQGSGDQRYQSLVSVMELQASSPKLPKCTKRTTSNCTINDTAKGGDLRYVGVASTAPLAKAQGHPENALLAFGIATWGDWYNLGSNTIPYVDFDVTGDNNPDFETYVTKLTGTDVLVAATVDLKTGDTVDLEALNGLLGDVDANVFDTNVAVLPVAISTLGIDPSAASARITYTVGTAGYYVAPGNDNGNIDQMDGTASFDVLAPGLWVQGGGDPALSYVAQPGTALVVNRNQASLDKDGALGLLAIEHHNASGHRADVIKVAGAKPGSQTKPGHHKKPRALVVTAGGAR</sequence>
<dbReference type="GO" id="GO:0004252">
    <property type="term" value="F:serine-type endopeptidase activity"/>
    <property type="evidence" value="ECO:0007669"/>
    <property type="project" value="UniProtKB-UniRule"/>
</dbReference>
<comment type="similarity">
    <text evidence="1 6 7">Belongs to the peptidase S8 family.</text>
</comment>
<dbReference type="Pfam" id="PF00082">
    <property type="entry name" value="Peptidase_S8"/>
    <property type="match status" value="1"/>
</dbReference>
<dbReference type="InterPro" id="IPR022398">
    <property type="entry name" value="Peptidase_S8_His-AS"/>
</dbReference>
<evidence type="ECO:0000256" key="2">
    <source>
        <dbReference type="ARBA" id="ARBA00022670"/>
    </source>
</evidence>
<evidence type="ECO:0000313" key="10">
    <source>
        <dbReference type="EMBL" id="TDP98060.1"/>
    </source>
</evidence>
<dbReference type="InterPro" id="IPR050131">
    <property type="entry name" value="Peptidase_S8_subtilisin-like"/>
</dbReference>
<feature type="region of interest" description="Disordered" evidence="8">
    <location>
        <begin position="571"/>
        <end position="591"/>
    </location>
</feature>
<dbReference type="InterPro" id="IPR023827">
    <property type="entry name" value="Peptidase_S8_Asp-AS"/>
</dbReference>
<dbReference type="PRINTS" id="PR00723">
    <property type="entry name" value="SUBTILISIN"/>
</dbReference>
<keyword evidence="2 6" id="KW-0645">Protease</keyword>
<dbReference type="SUPFAM" id="SSF52743">
    <property type="entry name" value="Subtilisin-like"/>
    <property type="match status" value="1"/>
</dbReference>
<dbReference type="PROSITE" id="PS51892">
    <property type="entry name" value="SUBTILASE"/>
    <property type="match status" value="1"/>
</dbReference>
<feature type="domain" description="Peptidase S8/S53" evidence="9">
    <location>
        <begin position="189"/>
        <end position="675"/>
    </location>
</feature>
<accession>A0A4R6SDM9</accession>
<dbReference type="PANTHER" id="PTHR43806:SF11">
    <property type="entry name" value="CEREVISIN-RELATED"/>
    <property type="match status" value="1"/>
</dbReference>
<evidence type="ECO:0000259" key="9">
    <source>
        <dbReference type="Pfam" id="PF00082"/>
    </source>
</evidence>
<dbReference type="PROSITE" id="PS00136">
    <property type="entry name" value="SUBTILASE_ASP"/>
    <property type="match status" value="1"/>
</dbReference>
<dbReference type="EMBL" id="SNXZ01000003">
    <property type="protein sequence ID" value="TDP98060.1"/>
    <property type="molecule type" value="Genomic_DNA"/>
</dbReference>
<comment type="caution">
    <text evidence="10">The sequence shown here is derived from an EMBL/GenBank/DDBJ whole genome shotgun (WGS) entry which is preliminary data.</text>
</comment>